<accession>A0ABR5SE90</accession>
<comment type="caution">
    <text evidence="11">The sequence shown here is derived from an EMBL/GenBank/DDBJ whole genome shotgun (WGS) entry which is preliminary data.</text>
</comment>
<keyword evidence="8 11" id="KW-0012">Acyltransferase</keyword>
<name>A0ABR5SE90_9BACT</name>
<dbReference type="InterPro" id="IPR004655">
    <property type="entry name" value="FabH"/>
</dbReference>
<dbReference type="GO" id="GO:0033818">
    <property type="term" value="F:beta-ketoacyl-acyl-carrier-protein synthase III activity"/>
    <property type="evidence" value="ECO:0007669"/>
    <property type="project" value="UniProtKB-EC"/>
</dbReference>
<comment type="similarity">
    <text evidence="1 8">Belongs to the thiolase-like superfamily. FabH family.</text>
</comment>
<keyword evidence="2 8" id="KW-0444">Lipid biosynthesis</keyword>
<comment type="pathway">
    <text evidence="8">Lipid metabolism; fatty acid biosynthesis.</text>
</comment>
<evidence type="ECO:0000256" key="6">
    <source>
        <dbReference type="ARBA" id="ARBA00023160"/>
    </source>
</evidence>
<evidence type="ECO:0000256" key="3">
    <source>
        <dbReference type="ARBA" id="ARBA00022679"/>
    </source>
</evidence>
<keyword evidence="5 8" id="KW-0443">Lipid metabolism</keyword>
<organism evidence="11 12">
    <name type="scientific">Candidatus Magnetominusculus xianensis</name>
    <dbReference type="NCBI Taxonomy" id="1748249"/>
    <lineage>
        <taxon>Bacteria</taxon>
        <taxon>Pseudomonadati</taxon>
        <taxon>Nitrospirota</taxon>
        <taxon>Nitrospiria</taxon>
        <taxon>Nitrospirales</taxon>
        <taxon>Nitrospiraceae</taxon>
        <taxon>Candidatus Magnetominusculus</taxon>
    </lineage>
</organism>
<comment type="subcellular location">
    <subcellularLocation>
        <location evidence="8">Cytoplasm</location>
    </subcellularLocation>
</comment>
<dbReference type="CDD" id="cd00830">
    <property type="entry name" value="KAS_III"/>
    <property type="match status" value="1"/>
</dbReference>
<keyword evidence="12" id="KW-1185">Reference proteome</keyword>
<feature type="active site" evidence="8">
    <location>
        <position position="283"/>
    </location>
</feature>
<protein>
    <recommendedName>
        <fullName evidence="8">Beta-ketoacyl-[acyl-carrier-protein] synthase III</fullName>
        <shortName evidence="8">Beta-ketoacyl-ACP synthase III</shortName>
        <shortName evidence="8">KAS III</shortName>
        <ecNumber evidence="8">2.3.1.180</ecNumber>
    </recommendedName>
    <alternativeName>
        <fullName evidence="8">3-oxoacyl-[acyl-carrier-protein] synthase 3</fullName>
    </alternativeName>
    <alternativeName>
        <fullName evidence="8">3-oxoacyl-[acyl-carrier-protein] synthase III</fullName>
    </alternativeName>
</protein>
<evidence type="ECO:0000259" key="9">
    <source>
        <dbReference type="Pfam" id="PF08541"/>
    </source>
</evidence>
<dbReference type="Pfam" id="PF08541">
    <property type="entry name" value="ACP_syn_III_C"/>
    <property type="match status" value="1"/>
</dbReference>
<comment type="subunit">
    <text evidence="8">Homodimer.</text>
</comment>
<feature type="domain" description="Beta-ketoacyl-[acyl-carrier-protein] synthase III N-terminal" evidence="10">
    <location>
        <begin position="107"/>
        <end position="185"/>
    </location>
</feature>
<reference evidence="11 12" key="1">
    <citation type="submission" date="2015-11" db="EMBL/GenBank/DDBJ databases">
        <authorList>
            <person name="Lin W."/>
        </authorList>
    </citation>
    <scope>NUCLEOTIDE SEQUENCE [LARGE SCALE GENOMIC DNA]</scope>
    <source>
        <strain evidence="11 12">HCH-1</strain>
    </source>
</reference>
<evidence type="ECO:0000256" key="5">
    <source>
        <dbReference type="ARBA" id="ARBA00023098"/>
    </source>
</evidence>
<evidence type="ECO:0000256" key="7">
    <source>
        <dbReference type="ARBA" id="ARBA00023268"/>
    </source>
</evidence>
<evidence type="ECO:0000259" key="10">
    <source>
        <dbReference type="Pfam" id="PF08545"/>
    </source>
</evidence>
<evidence type="ECO:0000256" key="1">
    <source>
        <dbReference type="ARBA" id="ARBA00008642"/>
    </source>
</evidence>
<dbReference type="InterPro" id="IPR016039">
    <property type="entry name" value="Thiolase-like"/>
</dbReference>
<dbReference type="Proteomes" id="UP000060487">
    <property type="component" value="Unassembled WGS sequence"/>
</dbReference>
<evidence type="ECO:0000256" key="2">
    <source>
        <dbReference type="ARBA" id="ARBA00022516"/>
    </source>
</evidence>
<dbReference type="InterPro" id="IPR013747">
    <property type="entry name" value="ACP_syn_III_C"/>
</dbReference>
<dbReference type="EMBL" id="LNQR01000103">
    <property type="protein sequence ID" value="KWT79592.1"/>
    <property type="molecule type" value="Genomic_DNA"/>
</dbReference>
<gene>
    <name evidence="8 11" type="primary">fabH</name>
    <name evidence="11" type="ORF">ASN18_2689</name>
</gene>
<proteinExistence type="inferred from homology"/>
<dbReference type="SUPFAM" id="SSF53901">
    <property type="entry name" value="Thiolase-like"/>
    <property type="match status" value="1"/>
</dbReference>
<dbReference type="EC" id="2.3.1.180" evidence="8"/>
<comment type="domain">
    <text evidence="8">The last Arg residue of the ACP-binding site is essential for the weak association between ACP/AcpP and FabH.</text>
</comment>
<dbReference type="PANTHER" id="PTHR43091">
    <property type="entry name" value="3-OXOACYL-[ACYL-CARRIER-PROTEIN] SYNTHASE"/>
    <property type="match status" value="1"/>
</dbReference>
<comment type="catalytic activity">
    <reaction evidence="8">
        <text>malonyl-[ACP] + acetyl-CoA + H(+) = 3-oxobutanoyl-[ACP] + CO2 + CoA</text>
        <dbReference type="Rhea" id="RHEA:12080"/>
        <dbReference type="Rhea" id="RHEA-COMP:9623"/>
        <dbReference type="Rhea" id="RHEA-COMP:9625"/>
        <dbReference type="ChEBI" id="CHEBI:15378"/>
        <dbReference type="ChEBI" id="CHEBI:16526"/>
        <dbReference type="ChEBI" id="CHEBI:57287"/>
        <dbReference type="ChEBI" id="CHEBI:57288"/>
        <dbReference type="ChEBI" id="CHEBI:78449"/>
        <dbReference type="ChEBI" id="CHEBI:78450"/>
        <dbReference type="EC" id="2.3.1.180"/>
    </reaction>
</comment>
<evidence type="ECO:0000256" key="4">
    <source>
        <dbReference type="ARBA" id="ARBA00022832"/>
    </source>
</evidence>
<comment type="function">
    <text evidence="8">Catalyzes the condensation reaction of fatty acid synthesis by the addition to an acyl acceptor of two carbons from malonyl-ACP. Catalyzes the first condensation reaction which initiates fatty acid synthesis and may therefore play a role in governing the total rate of fatty acid production. Possesses both acetoacetyl-ACP synthase and acetyl transacylase activities. Its substrate specificity determines the biosynthesis of branched-chain and/or straight-chain of fatty acids.</text>
</comment>
<keyword evidence="3 8" id="KW-0808">Transferase</keyword>
<sequence>MLKAKIISTGSYVPSRRLTNGELEQMVDTSDKWIMERTGIRERRIAAEGENTSDLAYEAAVLALSRAGISASSLDIIIVATITGDMPIPATACFLQNRLNATQAAAFDINAACSGFLFGLSTANAYIKSGMYKRILLVGAEALSRFTDWEDRNTCVLFGDGAGAVILEAADGQSGILSVDIHSDGSYWELLNLPGGGSKYPPSEEAAANRLHYIKMKGNETFKVAVRTLEKLVIDALEKNGLKSSDIALLVPHQANLRIISATATRLGIGMDKVMVNLDKCGNTSAASIPIALDEAATSGRIKENDTIILEAFGGGLTWASAVIRW</sequence>
<feature type="active site" evidence="8">
    <location>
        <position position="113"/>
    </location>
</feature>
<keyword evidence="4 8" id="KW-0276">Fatty acid metabolism</keyword>
<keyword evidence="8" id="KW-0963">Cytoplasm</keyword>
<feature type="active site" evidence="8">
    <location>
        <position position="253"/>
    </location>
</feature>
<dbReference type="RefSeq" id="WP_085053310.1">
    <property type="nucleotide sequence ID" value="NZ_LNQR01000103.1"/>
</dbReference>
<keyword evidence="6 8" id="KW-0275">Fatty acid biosynthesis</keyword>
<feature type="region of interest" description="ACP-binding" evidence="8">
    <location>
        <begin position="254"/>
        <end position="258"/>
    </location>
</feature>
<evidence type="ECO:0000256" key="8">
    <source>
        <dbReference type="HAMAP-Rule" id="MF_01815"/>
    </source>
</evidence>
<keyword evidence="7 8" id="KW-0511">Multifunctional enzyme</keyword>
<evidence type="ECO:0000313" key="12">
    <source>
        <dbReference type="Proteomes" id="UP000060487"/>
    </source>
</evidence>
<feature type="domain" description="Beta-ketoacyl-[acyl-carrier-protein] synthase III C-terminal" evidence="9">
    <location>
        <begin position="237"/>
        <end position="326"/>
    </location>
</feature>
<dbReference type="HAMAP" id="MF_01815">
    <property type="entry name" value="FabH"/>
    <property type="match status" value="1"/>
</dbReference>
<dbReference type="NCBIfam" id="NF006829">
    <property type="entry name" value="PRK09352.1"/>
    <property type="match status" value="1"/>
</dbReference>
<dbReference type="NCBIfam" id="TIGR00747">
    <property type="entry name" value="fabH"/>
    <property type="match status" value="1"/>
</dbReference>
<evidence type="ECO:0000313" key="11">
    <source>
        <dbReference type="EMBL" id="KWT79592.1"/>
    </source>
</evidence>
<dbReference type="PANTHER" id="PTHR43091:SF1">
    <property type="entry name" value="BETA-KETOACYL-[ACYL-CARRIER-PROTEIN] SYNTHASE III, CHLOROPLASTIC"/>
    <property type="match status" value="1"/>
</dbReference>
<dbReference type="Gene3D" id="3.40.47.10">
    <property type="match status" value="1"/>
</dbReference>
<dbReference type="InterPro" id="IPR013751">
    <property type="entry name" value="ACP_syn_III_N"/>
</dbReference>
<dbReference type="Pfam" id="PF08545">
    <property type="entry name" value="ACP_syn_III"/>
    <property type="match status" value="1"/>
</dbReference>